<dbReference type="Gene3D" id="3.30.700.10">
    <property type="entry name" value="Glycoprotein, Type 4 Pilin"/>
    <property type="match status" value="1"/>
</dbReference>
<comment type="similarity">
    <text evidence="1">Belongs to the N-Me-Phe pilin family.</text>
</comment>
<feature type="transmembrane region" description="Helical" evidence="3">
    <location>
        <begin position="12"/>
        <end position="32"/>
    </location>
</feature>
<evidence type="ECO:0000313" key="7">
    <source>
        <dbReference type="Proteomes" id="UP000307706"/>
    </source>
</evidence>
<dbReference type="Pfam" id="PF07963">
    <property type="entry name" value="N_methyl"/>
    <property type="match status" value="1"/>
</dbReference>
<dbReference type="RefSeq" id="WP_138594494.1">
    <property type="nucleotide sequence ID" value="NZ_PNCK01000007.1"/>
</dbReference>
<dbReference type="Proteomes" id="UP000305730">
    <property type="component" value="Unassembled WGS sequence"/>
</dbReference>
<dbReference type="NCBIfam" id="TIGR02532">
    <property type="entry name" value="IV_pilin_GFxxxE"/>
    <property type="match status" value="1"/>
</dbReference>
<organism evidence="5 7">
    <name type="scientific">Pseudoalteromonas citrea</name>
    <dbReference type="NCBI Taxonomy" id="43655"/>
    <lineage>
        <taxon>Bacteria</taxon>
        <taxon>Pseudomonadati</taxon>
        <taxon>Pseudomonadota</taxon>
        <taxon>Gammaproteobacteria</taxon>
        <taxon>Alteromonadales</taxon>
        <taxon>Pseudoalteromonadaceae</taxon>
        <taxon>Pseudoalteromonas</taxon>
    </lineage>
</organism>
<keyword evidence="3" id="KW-1133">Transmembrane helix</keyword>
<reference evidence="7" key="2">
    <citation type="submission" date="2019-06" db="EMBL/GenBank/DDBJ databases">
        <title>Co-occurence of chitin degradation, pigmentation and bioactivity in marine Pseudoalteromonas.</title>
        <authorList>
            <person name="Sonnenschein E.C."/>
            <person name="Bech P.K."/>
        </authorList>
    </citation>
    <scope>NUCLEOTIDE SEQUENCE [LARGE SCALE GENOMIC DNA]</scope>
    <source>
        <strain evidence="7">S2231</strain>
    </source>
</reference>
<evidence type="ECO:0000313" key="5">
    <source>
        <dbReference type="EMBL" id="TMP54067.1"/>
    </source>
</evidence>
<dbReference type="EMBL" id="PNCK01000007">
    <property type="protein sequence ID" value="TMP46509.1"/>
    <property type="molecule type" value="Genomic_DNA"/>
</dbReference>
<gene>
    <name evidence="5" type="ORF">CWB96_19990</name>
    <name evidence="4" type="ORF">CWB97_01690</name>
</gene>
<evidence type="ECO:0000256" key="2">
    <source>
        <dbReference type="ARBA" id="ARBA00022481"/>
    </source>
</evidence>
<dbReference type="PROSITE" id="PS00409">
    <property type="entry name" value="PROKAR_NTER_METHYL"/>
    <property type="match status" value="1"/>
</dbReference>
<sequence>MTKQQQGGFTLIELMIVVAIIGILAAVALPAYQNYTVKARFTEVKTAAASIKFTMTECMQTNNNVITACDTFAELGLAAPVANDNLASVAIKATTGVITGTATAVAGAYTYTLTPPTIAAGAVAPSTYVFAVGGTCTTAKIPDLC</sequence>
<proteinExistence type="inferred from homology"/>
<dbReference type="InterPro" id="IPR012902">
    <property type="entry name" value="N_methyl_site"/>
</dbReference>
<dbReference type="Proteomes" id="UP000307706">
    <property type="component" value="Unassembled WGS sequence"/>
</dbReference>
<keyword evidence="6" id="KW-1185">Reference proteome</keyword>
<dbReference type="SUPFAM" id="SSF54523">
    <property type="entry name" value="Pili subunits"/>
    <property type="match status" value="1"/>
</dbReference>
<comment type="caution">
    <text evidence="5">The sequence shown here is derived from an EMBL/GenBank/DDBJ whole genome shotgun (WGS) entry which is preliminary data.</text>
</comment>
<keyword evidence="3" id="KW-0812">Transmembrane</keyword>
<keyword evidence="2" id="KW-0488">Methylation</keyword>
<evidence type="ECO:0000256" key="1">
    <source>
        <dbReference type="ARBA" id="ARBA00005233"/>
    </source>
</evidence>
<evidence type="ECO:0000256" key="3">
    <source>
        <dbReference type="SAM" id="Phobius"/>
    </source>
</evidence>
<reference evidence="6 7" key="1">
    <citation type="submission" date="2017-12" db="EMBL/GenBank/DDBJ databases">
        <authorList>
            <person name="Paulsen S."/>
            <person name="Gram L.K."/>
        </authorList>
    </citation>
    <scope>NUCLEOTIDE SEQUENCE [LARGE SCALE GENOMIC DNA]</scope>
    <source>
        <strain evidence="5 7">S2231</strain>
        <strain evidence="4 6">S2233</strain>
    </source>
</reference>
<reference evidence="5" key="3">
    <citation type="submission" date="2019-09" db="EMBL/GenBank/DDBJ databases">
        <title>Co-occurence of chitin degradation, pigmentation and bioactivity in marine Pseudoalteromonas.</title>
        <authorList>
            <person name="Sonnenschein E.C."/>
            <person name="Bech P.K."/>
        </authorList>
    </citation>
    <scope>NUCLEOTIDE SEQUENCE</scope>
    <source>
        <strain evidence="5">S2231</strain>
        <strain evidence="4 6">S2233</strain>
    </source>
</reference>
<dbReference type="OrthoDB" id="5918848at2"/>
<protein>
    <submittedName>
        <fullName evidence="5">Pilus assembly protein TapA</fullName>
    </submittedName>
</protein>
<accession>A0A5S3XL09</accession>
<dbReference type="PANTHER" id="PTHR30093">
    <property type="entry name" value="GENERAL SECRETION PATHWAY PROTEIN G"/>
    <property type="match status" value="1"/>
</dbReference>
<dbReference type="PANTHER" id="PTHR30093:SF34">
    <property type="entry name" value="PREPILIN PEPTIDASE-DEPENDENT PROTEIN D"/>
    <property type="match status" value="1"/>
</dbReference>
<evidence type="ECO:0000313" key="4">
    <source>
        <dbReference type="EMBL" id="TMP46509.1"/>
    </source>
</evidence>
<evidence type="ECO:0000313" key="6">
    <source>
        <dbReference type="Proteomes" id="UP000305730"/>
    </source>
</evidence>
<dbReference type="EMBL" id="PNCL01000134">
    <property type="protein sequence ID" value="TMP54067.1"/>
    <property type="molecule type" value="Genomic_DNA"/>
</dbReference>
<name>A0A5S3XL09_9GAMM</name>
<dbReference type="InterPro" id="IPR045584">
    <property type="entry name" value="Pilin-like"/>
</dbReference>
<keyword evidence="3" id="KW-0472">Membrane</keyword>
<dbReference type="AlphaFoldDB" id="A0A5S3XL09"/>